<reference evidence="4" key="2">
    <citation type="submission" date="2025-09" db="UniProtKB">
        <authorList>
            <consortium name="Ensembl"/>
        </authorList>
    </citation>
    <scope>IDENTIFICATION</scope>
</reference>
<dbReference type="InterPro" id="IPR000328">
    <property type="entry name" value="GP41-like"/>
</dbReference>
<protein>
    <recommendedName>
        <fullName evidence="3">Retroviral envelope protein GP41-like domain-containing protein</fullName>
    </recommendedName>
</protein>
<keyword evidence="2" id="KW-0812">Transmembrane</keyword>
<proteinExistence type="predicted"/>
<dbReference type="PANTHER" id="PTHR34313:SF2">
    <property type="entry name" value="ENDOGENOUS RETROVIRUS GROUP K MEMBER 21 ENV POLYPROTEIN-LIKE"/>
    <property type="match status" value="1"/>
</dbReference>
<evidence type="ECO:0000259" key="3">
    <source>
        <dbReference type="Pfam" id="PF00517"/>
    </source>
</evidence>
<keyword evidence="5" id="KW-1185">Reference proteome</keyword>
<dbReference type="Pfam" id="PF00517">
    <property type="entry name" value="GP41"/>
    <property type="match status" value="1"/>
</dbReference>
<dbReference type="Ensembl" id="ENSMMST00000004278.1">
    <property type="protein sequence ID" value="ENSMMSP00000003935.1"/>
    <property type="gene ID" value="ENSMMSG00000002968.1"/>
</dbReference>
<accession>A0A8C6CPF8</accession>
<name>A0A8C6CPF8_MOSMO</name>
<dbReference type="Proteomes" id="UP000694544">
    <property type="component" value="Unplaced"/>
</dbReference>
<dbReference type="GeneTree" id="ENSGT00940000163337"/>
<evidence type="ECO:0000313" key="4">
    <source>
        <dbReference type="Ensembl" id="ENSMMSP00000003935.1"/>
    </source>
</evidence>
<evidence type="ECO:0000256" key="1">
    <source>
        <dbReference type="ARBA" id="ARBA00004328"/>
    </source>
</evidence>
<dbReference type="InterPro" id="IPR051255">
    <property type="entry name" value="Retroviral_env_glycoprotein"/>
</dbReference>
<reference evidence="4" key="1">
    <citation type="submission" date="2025-08" db="UniProtKB">
        <authorList>
            <consortium name="Ensembl"/>
        </authorList>
    </citation>
    <scope>IDENTIFICATION</scope>
</reference>
<evidence type="ECO:0000256" key="2">
    <source>
        <dbReference type="SAM" id="Phobius"/>
    </source>
</evidence>
<dbReference type="GO" id="GO:0005198">
    <property type="term" value="F:structural molecule activity"/>
    <property type="evidence" value="ECO:0007669"/>
    <property type="project" value="InterPro"/>
</dbReference>
<organism evidence="4 5">
    <name type="scientific">Moschus moschiferus</name>
    <name type="common">Siberian musk deer</name>
    <name type="synonym">Moschus sibiricus</name>
    <dbReference type="NCBI Taxonomy" id="68415"/>
    <lineage>
        <taxon>Eukaryota</taxon>
        <taxon>Metazoa</taxon>
        <taxon>Chordata</taxon>
        <taxon>Craniata</taxon>
        <taxon>Vertebrata</taxon>
        <taxon>Euteleostomi</taxon>
        <taxon>Mammalia</taxon>
        <taxon>Eutheria</taxon>
        <taxon>Laurasiatheria</taxon>
        <taxon>Artiodactyla</taxon>
        <taxon>Ruminantia</taxon>
        <taxon>Pecora</taxon>
        <taxon>Moschidae</taxon>
        <taxon>Moschus</taxon>
    </lineage>
</organism>
<comment type="subcellular location">
    <subcellularLocation>
        <location evidence="1">Virion</location>
    </subcellularLocation>
</comment>
<sequence>MGSVPVYVNDTVLLGGYSDKHISPHTANLSYNGISQQLPICFFRNYNVAGCLPITEAGYTDYANGWSLHIPGLTKAAGPTRRRNGTGPSDIPFCGLGAKGRYAAVPWRLCKNETATTYVIKDVNCTLWDWSQDSERNPGKEDNRQFVARIWNLGGSSVYQTELWKLAAATGLEGSFLQTGTNLKGRMFWNATWRFPHACVPHPFMLVIGAVNITKNQSMYSVACKNCILSNCVRGISKGTGVLVVRQPPFVMLPVNVTEAWYDEAGLEFWKRVEIALTRHRLGLGLVVFGITSLITLIASTITASLSLAQSVNTASFVDHLAKNTSLALGTQEDIDKKLEDKLNALYDAVRFLGEEVQGLKLRTKVKCHANYHWICVTSKEYNVSETPWDKVKVHLEGIWHNDNVSLDLVRLHQEILDIEETPNNEIDLAKRAETFVNNLFQHFPSINVFWRTAMSLLAIILLLAFALCILPCVIRRFIRELWGIKATLHSHYLQYKNQTYVLSKRKGGAAGSGPE</sequence>
<keyword evidence="2" id="KW-1133">Transmembrane helix</keyword>
<dbReference type="AlphaFoldDB" id="A0A8C6CPF8"/>
<feature type="transmembrane region" description="Helical" evidence="2">
    <location>
        <begin position="449"/>
        <end position="475"/>
    </location>
</feature>
<feature type="domain" description="Retroviral envelope protein GP41-like" evidence="3">
    <location>
        <begin position="303"/>
        <end position="497"/>
    </location>
</feature>
<keyword evidence="2" id="KW-0472">Membrane</keyword>
<dbReference type="PANTHER" id="PTHR34313">
    <property type="entry name" value="ENDOGENOUS RETROVIRUS GROUP K MEMBER 113 ENV POLYPROTEIN-RELATED"/>
    <property type="match status" value="1"/>
</dbReference>
<feature type="transmembrane region" description="Helical" evidence="2">
    <location>
        <begin position="282"/>
        <end position="306"/>
    </location>
</feature>
<evidence type="ECO:0000313" key="5">
    <source>
        <dbReference type="Proteomes" id="UP000694544"/>
    </source>
</evidence>